<dbReference type="GeneID" id="28722195"/>
<feature type="domain" description="SLS1 C-terminal" evidence="3">
    <location>
        <begin position="392"/>
        <end position="705"/>
    </location>
</feature>
<dbReference type="Pfam" id="PF20778">
    <property type="entry name" value="SLS1_C"/>
    <property type="match status" value="1"/>
</dbReference>
<dbReference type="Pfam" id="PF14611">
    <property type="entry name" value="KH_SLS1_1"/>
    <property type="match status" value="1"/>
</dbReference>
<dbReference type="AlphaFoldDB" id="A0A120K138"/>
<reference evidence="4 5" key="1">
    <citation type="submission" date="2016-01" db="EMBL/GenBank/DDBJ databases">
        <title>Genome sequence of the yeast Holleya sinecauda.</title>
        <authorList>
            <person name="Dietrich F.S."/>
        </authorList>
    </citation>
    <scope>NUCLEOTIDE SEQUENCE [LARGE SCALE GENOMIC DNA]</scope>
    <source>
        <strain evidence="4 5">ATCC 58844</strain>
    </source>
</reference>
<dbReference type="Pfam" id="PF20776">
    <property type="entry name" value="SLS1_N"/>
    <property type="match status" value="1"/>
</dbReference>
<evidence type="ECO:0000313" key="5">
    <source>
        <dbReference type="Proteomes" id="UP000243052"/>
    </source>
</evidence>
<protein>
    <submittedName>
        <fullName evidence="4">HBR093Cp</fullName>
    </submittedName>
</protein>
<dbReference type="Proteomes" id="UP000243052">
    <property type="component" value="Chromosome ii"/>
</dbReference>
<dbReference type="GO" id="GO:0005743">
    <property type="term" value="C:mitochondrial inner membrane"/>
    <property type="evidence" value="ECO:0007669"/>
    <property type="project" value="InterPro"/>
</dbReference>
<organism evidence="4 5">
    <name type="scientific">Eremothecium sinecaudum</name>
    <dbReference type="NCBI Taxonomy" id="45286"/>
    <lineage>
        <taxon>Eukaryota</taxon>
        <taxon>Fungi</taxon>
        <taxon>Dikarya</taxon>
        <taxon>Ascomycota</taxon>
        <taxon>Saccharomycotina</taxon>
        <taxon>Saccharomycetes</taxon>
        <taxon>Saccharomycetales</taxon>
        <taxon>Saccharomycetaceae</taxon>
        <taxon>Eremothecium</taxon>
    </lineage>
</organism>
<dbReference type="STRING" id="45286.A0A120K138"/>
<dbReference type="RefSeq" id="XP_017985990.1">
    <property type="nucleotide sequence ID" value="XM_018130501.1"/>
</dbReference>
<evidence type="ECO:0000259" key="1">
    <source>
        <dbReference type="Pfam" id="PF14611"/>
    </source>
</evidence>
<keyword evidence="5" id="KW-1185">Reference proteome</keyword>
<evidence type="ECO:0000259" key="3">
    <source>
        <dbReference type="Pfam" id="PF20778"/>
    </source>
</evidence>
<feature type="domain" description="SLS1 N-terminal" evidence="2">
    <location>
        <begin position="135"/>
        <end position="211"/>
    </location>
</feature>
<feature type="domain" description="SLS1 first KH" evidence="1">
    <location>
        <begin position="221"/>
        <end position="288"/>
    </location>
</feature>
<dbReference type="OrthoDB" id="5392646at2759"/>
<proteinExistence type="predicted"/>
<dbReference type="InterPro" id="IPR032741">
    <property type="entry name" value="Sls1_KH-1"/>
</dbReference>
<evidence type="ECO:0000259" key="2">
    <source>
        <dbReference type="Pfam" id="PF20776"/>
    </source>
</evidence>
<gene>
    <name evidence="4" type="ORF">AW171_hschr2525</name>
</gene>
<sequence length="707" mass="81761">MITIGVLNKIVTPKCHIRCWFGPSGSRVAGERFYSLLPPKSKLHSRTADEHLSGGNNFLVLKPQQTGMLNPRPTPSYFKNVPQKLSVLHGVEMETSYQIPHSGAKNTKKRKSGQKSFDVLEEIESQRATLMVYKSSVSKEQVMKSIYDLKPADSALEMSKKRYEQLRNSLTEAYSVQQLNQYCKKYYHYSPRIPKKQLVTLILDEFWQCKVNESIEETEDLIVEHVIDIQKRDMHLLLMTDNGKILQNLARLGATITVAVVENKLVVRATKPIIRYVEVSIAKILENIKSEIISLIDFRKEYCDVNSEHKVLSLSELTTLIQKEGGVYFEELVNENRKGIFKVSALAERKLLNSKNLLLWAMDYKPQTTQDRLLYRMHHNAIYTKYPVSNKEWFDWTTKSKMWYRIQTEEPRGSFKVPDSPSSPSDITLPDQILTTIYDFIMKVEPSSVAKVKNAFNPFKGISISLGQVLTNSSDSKYIFQPQMQKFSSDIEKLPLYHGLEDDNDLFAVDHHDYLVQLKFVPKLSAFDFKFNIPPIELWFSLDDFDNIRKETIRCVLHNEERSFLLQTPDIPFDYKITMDKTSELIPLEQADILQWIKTYQPGLNDYLDNLTIKFGALMGKKLVLPPEMSIKLELEDGTSATVDYQFITMYHRRVLNLKYKDKYLVHHNTVNGGKLGGSYEQLYFACEELPEENDLKQFIIDVMEVS</sequence>
<evidence type="ECO:0000313" key="4">
    <source>
        <dbReference type="EMBL" id="AMD18994.1"/>
    </source>
</evidence>
<name>A0A120K138_9SACH</name>
<dbReference type="InterPro" id="IPR048401">
    <property type="entry name" value="SLS1_C"/>
</dbReference>
<accession>A0A120K138</accession>
<dbReference type="InterPro" id="IPR048400">
    <property type="entry name" value="SLS1_N"/>
</dbReference>
<dbReference type="EMBL" id="CP014242">
    <property type="protein sequence ID" value="AMD18994.1"/>
    <property type="molecule type" value="Genomic_DNA"/>
</dbReference>